<dbReference type="AlphaFoldDB" id="A0AAE1H1M2"/>
<protein>
    <submittedName>
        <fullName evidence="3">Thioredoxin domain-containing protein 6</fullName>
    </submittedName>
</protein>
<dbReference type="InterPro" id="IPR013766">
    <property type="entry name" value="Thioredoxin_domain"/>
</dbReference>
<evidence type="ECO:0000313" key="3">
    <source>
        <dbReference type="EMBL" id="KAK3912879.1"/>
    </source>
</evidence>
<feature type="domain" description="Thioredoxin" evidence="2">
    <location>
        <begin position="39"/>
        <end position="120"/>
    </location>
</feature>
<dbReference type="PROSITE" id="PS00194">
    <property type="entry name" value="THIOREDOXIN_1"/>
    <property type="match status" value="1"/>
</dbReference>
<gene>
    <name evidence="3" type="ORF">KUF71_022333</name>
</gene>
<feature type="transmembrane region" description="Helical" evidence="1">
    <location>
        <begin position="6"/>
        <end position="27"/>
    </location>
</feature>
<dbReference type="SUPFAM" id="SSF52833">
    <property type="entry name" value="Thioredoxin-like"/>
    <property type="match status" value="1"/>
</dbReference>
<dbReference type="Gene3D" id="3.40.30.10">
    <property type="entry name" value="Glutaredoxin"/>
    <property type="match status" value="1"/>
</dbReference>
<organism evidence="3 4">
    <name type="scientific">Frankliniella fusca</name>
    <dbReference type="NCBI Taxonomy" id="407009"/>
    <lineage>
        <taxon>Eukaryota</taxon>
        <taxon>Metazoa</taxon>
        <taxon>Ecdysozoa</taxon>
        <taxon>Arthropoda</taxon>
        <taxon>Hexapoda</taxon>
        <taxon>Insecta</taxon>
        <taxon>Pterygota</taxon>
        <taxon>Neoptera</taxon>
        <taxon>Paraneoptera</taxon>
        <taxon>Thysanoptera</taxon>
        <taxon>Terebrantia</taxon>
        <taxon>Thripoidea</taxon>
        <taxon>Thripidae</taxon>
        <taxon>Frankliniella</taxon>
    </lineage>
</organism>
<keyword evidence="4" id="KW-1185">Reference proteome</keyword>
<keyword evidence="1" id="KW-1133">Transmembrane helix</keyword>
<evidence type="ECO:0000256" key="1">
    <source>
        <dbReference type="SAM" id="Phobius"/>
    </source>
</evidence>
<dbReference type="InterPro" id="IPR036249">
    <property type="entry name" value="Thioredoxin-like_sf"/>
</dbReference>
<reference evidence="3" key="1">
    <citation type="submission" date="2021-07" db="EMBL/GenBank/DDBJ databases">
        <authorList>
            <person name="Catto M.A."/>
            <person name="Jacobson A."/>
            <person name="Kennedy G."/>
            <person name="Labadie P."/>
            <person name="Hunt B.G."/>
            <person name="Srinivasan R."/>
        </authorList>
    </citation>
    <scope>NUCLEOTIDE SEQUENCE</scope>
    <source>
        <strain evidence="3">PL_HMW_Pooled</strain>
        <tissue evidence="3">Head</tissue>
    </source>
</reference>
<keyword evidence="1" id="KW-0812">Transmembrane</keyword>
<evidence type="ECO:0000259" key="2">
    <source>
        <dbReference type="Pfam" id="PF00085"/>
    </source>
</evidence>
<dbReference type="PANTHER" id="PTHR46135">
    <property type="entry name" value="NME/NM23 FAMILY MEMBER 8"/>
    <property type="match status" value="1"/>
</dbReference>
<dbReference type="PANTHER" id="PTHR46135:SF3">
    <property type="entry name" value="NME_NM23 FAMILY MEMBER 8"/>
    <property type="match status" value="1"/>
</dbReference>
<dbReference type="InterPro" id="IPR051766">
    <property type="entry name" value="TXND_domain-containing"/>
</dbReference>
<dbReference type="Proteomes" id="UP001219518">
    <property type="component" value="Unassembled WGS sequence"/>
</dbReference>
<dbReference type="Pfam" id="PF00085">
    <property type="entry name" value="Thioredoxin"/>
    <property type="match status" value="1"/>
</dbReference>
<dbReference type="InterPro" id="IPR017937">
    <property type="entry name" value="Thioredoxin_CS"/>
</dbReference>
<evidence type="ECO:0000313" key="4">
    <source>
        <dbReference type="Proteomes" id="UP001219518"/>
    </source>
</evidence>
<reference evidence="3" key="2">
    <citation type="journal article" date="2023" name="BMC Genomics">
        <title>Pest status, molecular evolution, and epigenetic factors derived from the genome assembly of Frankliniella fusca, a thysanopteran phytovirus vector.</title>
        <authorList>
            <person name="Catto M.A."/>
            <person name="Labadie P.E."/>
            <person name="Jacobson A.L."/>
            <person name="Kennedy G.G."/>
            <person name="Srinivasan R."/>
            <person name="Hunt B.G."/>
        </authorList>
    </citation>
    <scope>NUCLEOTIDE SEQUENCE</scope>
    <source>
        <strain evidence="3">PL_HMW_Pooled</strain>
    </source>
</reference>
<comment type="caution">
    <text evidence="3">The sequence shown here is derived from an EMBL/GenBank/DDBJ whole genome shotgun (WGS) entry which is preliminary data.</text>
</comment>
<dbReference type="EMBL" id="JAHWGI010000306">
    <property type="protein sequence ID" value="KAK3912879.1"/>
    <property type="molecule type" value="Genomic_DNA"/>
</dbReference>
<feature type="non-terminal residue" evidence="3">
    <location>
        <position position="1"/>
    </location>
</feature>
<proteinExistence type="predicted"/>
<accession>A0AAE1H1M2</accession>
<sequence>MATGYWWSAGGGGTGAGAAAVFALMAAKKGGAVALQQDVVTDEEWETLLRRPGLLLVDVYSEWCGPCVGMLANLKKIKVELGGDLLVLATAKSDTIDALQRHRNHSEPVWMLISGGRLINLIFGADAPRIARLIAAELDNEVKKGDECGRHYMSWDELTPEEEARLQRAEQKRLQALQEEEERRARALHQQRVDNYTKLALKLN</sequence>
<name>A0AAE1H1M2_9NEOP</name>
<keyword evidence="1" id="KW-0472">Membrane</keyword>